<dbReference type="Gene3D" id="1.20.1070.10">
    <property type="entry name" value="Rhodopsin 7-helix transmembrane proteins"/>
    <property type="match status" value="1"/>
</dbReference>
<dbReference type="Pfam" id="PF00001">
    <property type="entry name" value="7tm_1"/>
    <property type="match status" value="1"/>
</dbReference>
<evidence type="ECO:0000256" key="7">
    <source>
        <dbReference type="ARBA" id="ARBA00023040"/>
    </source>
</evidence>
<keyword evidence="7" id="KW-0297">G-protein coupled receptor</keyword>
<dbReference type="PRINTS" id="PR00237">
    <property type="entry name" value="GPCRRHODOPSN"/>
</dbReference>
<feature type="domain" description="G-protein coupled receptors family 1 profile" evidence="17">
    <location>
        <begin position="41"/>
        <end position="303"/>
    </location>
</feature>
<evidence type="ECO:0000256" key="8">
    <source>
        <dbReference type="ARBA" id="ARBA00023069"/>
    </source>
</evidence>
<feature type="transmembrane region" description="Helical" evidence="16">
    <location>
        <begin position="194"/>
        <end position="221"/>
    </location>
</feature>
<feature type="transmembrane region" description="Helical" evidence="16">
    <location>
        <begin position="112"/>
        <end position="130"/>
    </location>
</feature>
<proteinExistence type="predicted"/>
<dbReference type="GO" id="GO:0060170">
    <property type="term" value="C:ciliary membrane"/>
    <property type="evidence" value="ECO:0007669"/>
    <property type="project" value="UniProtKB-SubCell"/>
</dbReference>
<reference evidence="18" key="2">
    <citation type="submission" date="2017-05" db="UniProtKB">
        <authorList>
            <consortium name="EnsemblMetazoa"/>
        </authorList>
    </citation>
    <scope>IDENTIFICATION</scope>
</reference>
<dbReference type="GO" id="GO:0005768">
    <property type="term" value="C:endosome"/>
    <property type="evidence" value="ECO:0007669"/>
    <property type="project" value="TreeGrafter"/>
</dbReference>
<keyword evidence="14" id="KW-0966">Cell projection</keyword>
<evidence type="ECO:0000259" key="17">
    <source>
        <dbReference type="PROSITE" id="PS50262"/>
    </source>
</evidence>
<protein>
    <recommendedName>
        <fullName evidence="17">G-protein coupled receptors family 1 profile domain-containing protein</fullName>
    </recommendedName>
</protein>
<dbReference type="EnsemblMetazoa" id="XM_011407522.2">
    <property type="protein sequence ID" value="XP_011405824.1"/>
    <property type="gene ID" value="LOC105313800"/>
</dbReference>
<evidence type="ECO:0000256" key="1">
    <source>
        <dbReference type="ARBA" id="ARBA00004309"/>
    </source>
</evidence>
<keyword evidence="3" id="KW-0217">Developmental protein</keyword>
<feature type="transmembrane region" description="Helical" evidence="16">
    <location>
        <begin position="150"/>
        <end position="174"/>
    </location>
</feature>
<evidence type="ECO:0000256" key="2">
    <source>
        <dbReference type="ARBA" id="ARBA00004651"/>
    </source>
</evidence>
<keyword evidence="4" id="KW-1003">Cell membrane</keyword>
<keyword evidence="8" id="KW-0969">Cilium</keyword>
<dbReference type="AlphaFoldDB" id="A0A1X7U8U2"/>
<gene>
    <name evidence="18" type="primary">105313800</name>
</gene>
<evidence type="ECO:0000256" key="4">
    <source>
        <dbReference type="ARBA" id="ARBA00022475"/>
    </source>
</evidence>
<dbReference type="OrthoDB" id="5980076at2759"/>
<evidence type="ECO:0000256" key="14">
    <source>
        <dbReference type="ARBA" id="ARBA00023273"/>
    </source>
</evidence>
<keyword evidence="11" id="KW-0675">Receptor</keyword>
<feature type="transmembrane region" description="Helical" evidence="16">
    <location>
        <begin position="71"/>
        <end position="92"/>
    </location>
</feature>
<keyword evidence="5 16" id="KW-0812">Transmembrane</keyword>
<dbReference type="InterPro" id="IPR017452">
    <property type="entry name" value="GPCR_Rhodpsn_7TM"/>
</dbReference>
<dbReference type="GO" id="GO:0004930">
    <property type="term" value="F:G protein-coupled receptor activity"/>
    <property type="evidence" value="ECO:0007669"/>
    <property type="project" value="UniProtKB-KW"/>
</dbReference>
<evidence type="ECO:0000256" key="3">
    <source>
        <dbReference type="ARBA" id="ARBA00022473"/>
    </source>
</evidence>
<dbReference type="PANTHER" id="PTHR22752:SF10">
    <property type="entry name" value="G-PROTEIN COUPLED RECEPTOR 161"/>
    <property type="match status" value="1"/>
</dbReference>
<comment type="subcellular location">
    <subcellularLocation>
        <location evidence="2">Cell membrane</location>
        <topology evidence="2">Multi-pass membrane protein</topology>
    </subcellularLocation>
    <subcellularLocation>
        <location evidence="1">Cell projection</location>
        <location evidence="1">Cilium membrane</location>
    </subcellularLocation>
</comment>
<dbReference type="PANTHER" id="PTHR22752">
    <property type="entry name" value="G PROTEIN-COUPLED RECEPTOR"/>
    <property type="match status" value="1"/>
</dbReference>
<feature type="region of interest" description="Disordered" evidence="15">
    <location>
        <begin position="360"/>
        <end position="433"/>
    </location>
</feature>
<keyword evidence="12" id="KW-0325">Glycoprotein</keyword>
<keyword evidence="9 16" id="KW-0472">Membrane</keyword>
<evidence type="ECO:0000256" key="15">
    <source>
        <dbReference type="SAM" id="MobiDB-lite"/>
    </source>
</evidence>
<evidence type="ECO:0000256" key="5">
    <source>
        <dbReference type="ARBA" id="ARBA00022692"/>
    </source>
</evidence>
<evidence type="ECO:0000256" key="16">
    <source>
        <dbReference type="SAM" id="Phobius"/>
    </source>
</evidence>
<dbReference type="EnsemblMetazoa" id="Aqu2.1.23876_001">
    <property type="protein sequence ID" value="Aqu2.1.23876_001"/>
    <property type="gene ID" value="Aqu2.1.23876"/>
</dbReference>
<evidence type="ECO:0000256" key="11">
    <source>
        <dbReference type="ARBA" id="ARBA00023170"/>
    </source>
</evidence>
<feature type="transmembrane region" description="Helical" evidence="16">
    <location>
        <begin position="26"/>
        <end position="51"/>
    </location>
</feature>
<accession>A0A1X7U8U2</accession>
<keyword evidence="13" id="KW-0807">Transducer</keyword>
<name>A0A1X7U8U2_AMPQE</name>
<dbReference type="InterPro" id="IPR000276">
    <property type="entry name" value="GPCR_Rhodpsn"/>
</dbReference>
<keyword evidence="19" id="KW-1185">Reference proteome</keyword>
<feature type="transmembrane region" description="Helical" evidence="16">
    <location>
        <begin position="280"/>
        <end position="302"/>
    </location>
</feature>
<evidence type="ECO:0000313" key="18">
    <source>
        <dbReference type="EnsemblMetazoa" id="Aqu2.1.23876_001"/>
    </source>
</evidence>
<evidence type="ECO:0000256" key="13">
    <source>
        <dbReference type="ARBA" id="ARBA00023224"/>
    </source>
</evidence>
<dbReference type="Proteomes" id="UP000007879">
    <property type="component" value="Unassembled WGS sequence"/>
</dbReference>
<sequence>MDSLDDDQVLSANENFTISPSISGPAIAFFLSLEMGISLAINSTILGIIFLHPKPRSLIKAPSNIYLTSMLLVNLLATLTVMPMIIIASASGEWIFGGTLEEKVSSCRFAGYMYWYVIFLLIVTLAIISVDRWMFIVKSTLYKKMMTTPVAIGVVITAWLLTAVLNTTPLYGFGMFAYSSSPGSCFPVWKDQKAYLAFFVLVFLILISIIAASSIWTFCFSRRFIRRMSLRNIDASGEAASVYTFRWRKLIGIFGTLSIVYVVCFTPSLLYLLIRLATPIPLQILPAILIFFLLITILNPLVQIFFRRDIKNVILDFLAKTPCYTKEEVDYEHRSRTRSNFELQHALSLTAMGKDVANGGSALDVSPDEGHSSDPKSSGKVVVKFEDSESVPVQANGATSVGGDATNDSASSESVSNGVSKTNGGDILGSTAV</sequence>
<dbReference type="PROSITE" id="PS50262">
    <property type="entry name" value="G_PROTEIN_RECEP_F1_2"/>
    <property type="match status" value="1"/>
</dbReference>
<organism evidence="18">
    <name type="scientific">Amphimedon queenslandica</name>
    <name type="common">Sponge</name>
    <dbReference type="NCBI Taxonomy" id="400682"/>
    <lineage>
        <taxon>Eukaryota</taxon>
        <taxon>Metazoa</taxon>
        <taxon>Porifera</taxon>
        <taxon>Demospongiae</taxon>
        <taxon>Heteroscleromorpha</taxon>
        <taxon>Haplosclerida</taxon>
        <taxon>Niphatidae</taxon>
        <taxon>Amphimedon</taxon>
    </lineage>
</organism>
<evidence type="ECO:0000256" key="9">
    <source>
        <dbReference type="ARBA" id="ARBA00023136"/>
    </source>
</evidence>
<dbReference type="OMA" id="MCTINGF"/>
<dbReference type="CDD" id="cd00637">
    <property type="entry name" value="7tm_classA_rhodopsin-like"/>
    <property type="match status" value="1"/>
</dbReference>
<feature type="transmembrane region" description="Helical" evidence="16">
    <location>
        <begin position="250"/>
        <end position="274"/>
    </location>
</feature>
<dbReference type="FunCoup" id="A0A1X7U8U2">
    <property type="interactions" value="150"/>
</dbReference>
<evidence type="ECO:0000313" key="19">
    <source>
        <dbReference type="Proteomes" id="UP000007879"/>
    </source>
</evidence>
<evidence type="ECO:0000256" key="10">
    <source>
        <dbReference type="ARBA" id="ARBA00023157"/>
    </source>
</evidence>
<evidence type="ECO:0000256" key="12">
    <source>
        <dbReference type="ARBA" id="ARBA00023180"/>
    </source>
</evidence>
<evidence type="ECO:0000256" key="6">
    <source>
        <dbReference type="ARBA" id="ARBA00022989"/>
    </source>
</evidence>
<dbReference type="SUPFAM" id="SSF81321">
    <property type="entry name" value="Family A G protein-coupled receptor-like"/>
    <property type="match status" value="1"/>
</dbReference>
<dbReference type="InParanoid" id="A0A1X7U8U2"/>
<keyword evidence="6 16" id="KW-1133">Transmembrane helix</keyword>
<feature type="compositionally biased region" description="Low complexity" evidence="15">
    <location>
        <begin position="409"/>
        <end position="420"/>
    </location>
</feature>
<dbReference type="eggNOG" id="KOG3656">
    <property type="taxonomic scope" value="Eukaryota"/>
</dbReference>
<keyword evidence="10" id="KW-1015">Disulfide bond</keyword>
<dbReference type="KEGG" id="aqu:105313800"/>
<reference evidence="19" key="1">
    <citation type="journal article" date="2010" name="Nature">
        <title>The Amphimedon queenslandica genome and the evolution of animal complexity.</title>
        <authorList>
            <person name="Srivastava M."/>
            <person name="Simakov O."/>
            <person name="Chapman J."/>
            <person name="Fahey B."/>
            <person name="Gauthier M.E."/>
            <person name="Mitros T."/>
            <person name="Richards G.S."/>
            <person name="Conaco C."/>
            <person name="Dacre M."/>
            <person name="Hellsten U."/>
            <person name="Larroux C."/>
            <person name="Putnam N.H."/>
            <person name="Stanke M."/>
            <person name="Adamska M."/>
            <person name="Darling A."/>
            <person name="Degnan S.M."/>
            <person name="Oakley T.H."/>
            <person name="Plachetzki D.C."/>
            <person name="Zhai Y."/>
            <person name="Adamski M."/>
            <person name="Calcino A."/>
            <person name="Cummins S.F."/>
            <person name="Goodstein D.M."/>
            <person name="Harris C."/>
            <person name="Jackson D.J."/>
            <person name="Leys S.P."/>
            <person name="Shu S."/>
            <person name="Woodcroft B.J."/>
            <person name="Vervoort M."/>
            <person name="Kosik K.S."/>
            <person name="Manning G."/>
            <person name="Degnan B.M."/>
            <person name="Rokhsar D.S."/>
        </authorList>
    </citation>
    <scope>NUCLEOTIDE SEQUENCE [LARGE SCALE GENOMIC DNA]</scope>
</reference>